<dbReference type="FunCoup" id="A0A3Q0KRC7">
    <property type="interactions" value="193"/>
</dbReference>
<protein>
    <submittedName>
        <fullName evidence="3">Phosphatidylcholine-sterol acyltransferase (Lecithin-cholesterol acyltransferase)/ Phospholipase A</fullName>
    </submittedName>
</protein>
<sequence length="407" mass="46946">MVIFMKLMLIFLNGALTSPSYHLNDITLEKVKDENIRYPIILIHGIGGTQVLCQPTGKQLHTKPFSIWINLLYFLLPEKLLSYMGLIYDPKTKQTRDRGLCNVEFPGWGDTWASEYLSEDKYLFTSYMKLIVQSLTNDKFFVRNKTLRAAPYDFRKAPNENSKYFIKLKQLIEETYENGAKRPIYLLGHSLGSLYSMYFLKQQDKSWKYKYIKGFISVSAPFGGSVESLYAETCGHNLGIPFRSPLAFRDIQRSFPAMAFLLPDPRVWPSNEKLIITPNKNYSAHDLKALFDDISFPQAYAIMNETKSVFDPYERPTDIDVYCIYSINIPTISQMIFKTPGPYRSAFPNQIPTLKYGDGDGTVPLKSLSVCNKWDYVNLAVLEQTSHEDIVQDDRFLKYLMKLLVID</sequence>
<feature type="signal peptide" evidence="1">
    <location>
        <begin position="1"/>
        <end position="17"/>
    </location>
</feature>
<feature type="chain" id="PRO_5040126552" evidence="1">
    <location>
        <begin position="18"/>
        <end position="407"/>
    </location>
</feature>
<proteinExistence type="predicted"/>
<dbReference type="PANTHER" id="PTHR11440">
    <property type="entry name" value="LECITHIN-CHOLESTEROL ACYLTRANSFERASE-RELATED"/>
    <property type="match status" value="1"/>
</dbReference>
<organism evidence="2 3">
    <name type="scientific">Schistosoma mansoni</name>
    <name type="common">Blood fluke</name>
    <dbReference type="NCBI Taxonomy" id="6183"/>
    <lineage>
        <taxon>Eukaryota</taxon>
        <taxon>Metazoa</taxon>
        <taxon>Spiralia</taxon>
        <taxon>Lophotrochozoa</taxon>
        <taxon>Platyhelminthes</taxon>
        <taxon>Trematoda</taxon>
        <taxon>Digenea</taxon>
        <taxon>Strigeidida</taxon>
        <taxon>Schistosomatoidea</taxon>
        <taxon>Schistosomatidae</taxon>
        <taxon>Schistosoma</taxon>
    </lineage>
</organism>
<reference evidence="3" key="2">
    <citation type="submission" date="2018-12" db="UniProtKB">
        <authorList>
            <consortium name="WormBaseParasite"/>
        </authorList>
    </citation>
    <scope>IDENTIFICATION</scope>
    <source>
        <strain evidence="3">Puerto Rican</strain>
    </source>
</reference>
<dbReference type="Gene3D" id="3.40.50.1820">
    <property type="entry name" value="alpha/beta hydrolase"/>
    <property type="match status" value="1"/>
</dbReference>
<dbReference type="GO" id="GO:0006629">
    <property type="term" value="P:lipid metabolic process"/>
    <property type="evidence" value="ECO:0007669"/>
    <property type="project" value="InterPro"/>
</dbReference>
<reference evidence="2" key="1">
    <citation type="journal article" date="2012" name="PLoS Negl. Trop. Dis.">
        <title>A systematically improved high quality genome and transcriptome of the human blood fluke Schistosoma mansoni.</title>
        <authorList>
            <person name="Protasio A.V."/>
            <person name="Tsai I.J."/>
            <person name="Babbage A."/>
            <person name="Nichol S."/>
            <person name="Hunt M."/>
            <person name="Aslett M.A."/>
            <person name="De Silva N."/>
            <person name="Velarde G.S."/>
            <person name="Anderson T.J."/>
            <person name="Clark R.C."/>
            <person name="Davidson C."/>
            <person name="Dillon G.P."/>
            <person name="Holroyd N.E."/>
            <person name="LoVerde P.T."/>
            <person name="Lloyd C."/>
            <person name="McQuillan J."/>
            <person name="Oliveira G."/>
            <person name="Otto T.D."/>
            <person name="Parker-Manuel S.J."/>
            <person name="Quail M.A."/>
            <person name="Wilson R.A."/>
            <person name="Zerlotini A."/>
            <person name="Dunne D.W."/>
            <person name="Berriman M."/>
        </authorList>
    </citation>
    <scope>NUCLEOTIDE SEQUENCE [LARGE SCALE GENOMIC DNA]</scope>
    <source>
        <strain evidence="2">Puerto Rican</strain>
    </source>
</reference>
<evidence type="ECO:0000313" key="2">
    <source>
        <dbReference type="Proteomes" id="UP000008854"/>
    </source>
</evidence>
<dbReference type="Proteomes" id="UP000008854">
    <property type="component" value="Unassembled WGS sequence"/>
</dbReference>
<dbReference type="InterPro" id="IPR003386">
    <property type="entry name" value="LACT/PDAT_acylTrfase"/>
</dbReference>
<dbReference type="InterPro" id="IPR029058">
    <property type="entry name" value="AB_hydrolase_fold"/>
</dbReference>
<dbReference type="InParanoid" id="A0A3Q0KRC7"/>
<accession>A0A3Q0KRC7</accession>
<keyword evidence="2" id="KW-1185">Reference proteome</keyword>
<dbReference type="Pfam" id="PF02450">
    <property type="entry name" value="LCAT"/>
    <property type="match status" value="2"/>
</dbReference>
<dbReference type="AlphaFoldDB" id="A0A3Q0KRC7"/>
<dbReference type="GO" id="GO:0008374">
    <property type="term" value="F:O-acyltransferase activity"/>
    <property type="evidence" value="ECO:0007669"/>
    <property type="project" value="InterPro"/>
</dbReference>
<keyword evidence="1" id="KW-0732">Signal</keyword>
<dbReference type="ExpressionAtlas" id="A0A3Q0KRC7">
    <property type="expression patterns" value="baseline"/>
</dbReference>
<dbReference type="WBParaSite" id="Smp_160880.1">
    <property type="protein sequence ID" value="Smp_160880.1"/>
    <property type="gene ID" value="Smp_160880"/>
</dbReference>
<evidence type="ECO:0000256" key="1">
    <source>
        <dbReference type="SAM" id="SignalP"/>
    </source>
</evidence>
<dbReference type="SUPFAM" id="SSF53474">
    <property type="entry name" value="alpha/beta-Hydrolases"/>
    <property type="match status" value="1"/>
</dbReference>
<dbReference type="STRING" id="6183.A0A3Q0KRC7"/>
<evidence type="ECO:0000313" key="3">
    <source>
        <dbReference type="WBParaSite" id="Smp_160880.1"/>
    </source>
</evidence>
<name>A0A3Q0KRC7_SCHMA</name>